<dbReference type="EMBL" id="CP069362">
    <property type="protein sequence ID" value="WGS65564.1"/>
    <property type="molecule type" value="Genomic_DNA"/>
</dbReference>
<feature type="signal peptide" evidence="4">
    <location>
        <begin position="1"/>
        <end position="19"/>
    </location>
</feature>
<evidence type="ECO:0000256" key="4">
    <source>
        <dbReference type="SAM" id="SignalP"/>
    </source>
</evidence>
<dbReference type="SUPFAM" id="SSF53850">
    <property type="entry name" value="Periplasmic binding protein-like II"/>
    <property type="match status" value="1"/>
</dbReference>
<sequence length="426" mass="47653">MKKFLVLMLVVVLVSAAFAKITFWTTEVESDRMQRIRALATIFKAQTGIDVEVVPVEENDLLKQIPIAKNAGTLPDLLEGGIEPMLLLGSQNFLDEDLATKIINDFGDIYNGAARMLSNGMGKYYAIPFHAWVQGIWYRKDMFASQDLGDPVTWYNIALAAKVLNNPKKGVYGIILPKKADAYAEQVFTEVALANGARPIDENGNITFNTPEMIEAFRFYKELGKYSKPGFTTVLDALKGYLNGEAAMIFYSTYIMDDIAIEEVQKGRINKFNPELVKNTGFANKMINTRPTSYGQVVALGITKNANKDEVEKFVKFLMTDKNYVYWVHMAPGGMNPTRKSVAESDAFLDNPVLERYGKAKIAEIVGALDSVERFEFIHGKVITDMSKLSANFVIGKAINYMFANDWTPQQTAMWAQKEAEKVLGK</sequence>
<feature type="chain" id="PRO_5046762580" evidence="4">
    <location>
        <begin position="20"/>
        <end position="426"/>
    </location>
</feature>
<dbReference type="PANTHER" id="PTHR43649">
    <property type="entry name" value="ARABINOSE-BINDING PROTEIN-RELATED"/>
    <property type="match status" value="1"/>
</dbReference>
<dbReference type="Pfam" id="PF13416">
    <property type="entry name" value="SBP_bac_8"/>
    <property type="match status" value="1"/>
</dbReference>
<dbReference type="Gene3D" id="3.40.190.10">
    <property type="entry name" value="Periplasmic binding protein-like II"/>
    <property type="match status" value="1"/>
</dbReference>
<keyword evidence="3 4" id="KW-0732">Signal</keyword>
<dbReference type="Proteomes" id="UP001232493">
    <property type="component" value="Chromosome"/>
</dbReference>
<dbReference type="InterPro" id="IPR050490">
    <property type="entry name" value="Bact_solute-bd_prot1"/>
</dbReference>
<evidence type="ECO:0000256" key="1">
    <source>
        <dbReference type="ARBA" id="ARBA00008520"/>
    </source>
</evidence>
<keyword evidence="2" id="KW-0813">Transport</keyword>
<proteinExistence type="inferred from homology"/>
<dbReference type="InterPro" id="IPR006059">
    <property type="entry name" value="SBP"/>
</dbReference>
<dbReference type="RefSeq" id="WP_281000116.1">
    <property type="nucleotide sequence ID" value="NZ_CP069362.1"/>
</dbReference>
<evidence type="ECO:0000313" key="6">
    <source>
        <dbReference type="Proteomes" id="UP001232493"/>
    </source>
</evidence>
<protein>
    <submittedName>
        <fullName evidence="5">Extracellular solute-binding protein</fullName>
    </submittedName>
</protein>
<dbReference type="PANTHER" id="PTHR43649:SF34">
    <property type="entry name" value="ABC TRANSPORTER PERIPLASMIC-BINDING PROTEIN YCJN-RELATED"/>
    <property type="match status" value="1"/>
</dbReference>
<evidence type="ECO:0000256" key="3">
    <source>
        <dbReference type="ARBA" id="ARBA00022729"/>
    </source>
</evidence>
<evidence type="ECO:0000313" key="5">
    <source>
        <dbReference type="EMBL" id="WGS65564.1"/>
    </source>
</evidence>
<keyword evidence="6" id="KW-1185">Reference proteome</keyword>
<reference evidence="5 6" key="1">
    <citation type="submission" date="2021-02" db="EMBL/GenBank/DDBJ databases">
        <title>Characterization of Marinitoga sp. nov. str. BP5-C20A.</title>
        <authorList>
            <person name="Erauso G."/>
            <person name="Postec A."/>
        </authorList>
    </citation>
    <scope>NUCLEOTIDE SEQUENCE [LARGE SCALE GENOMIC DNA]</scope>
    <source>
        <strain evidence="5 6">BP5-C20A</strain>
    </source>
</reference>
<gene>
    <name evidence="5" type="ORF">JRV97_03135</name>
</gene>
<organism evidence="5 6">
    <name type="scientific">Marinitoga aeolica</name>
    <dbReference type="NCBI Taxonomy" id="2809031"/>
    <lineage>
        <taxon>Bacteria</taxon>
        <taxon>Thermotogati</taxon>
        <taxon>Thermotogota</taxon>
        <taxon>Thermotogae</taxon>
        <taxon>Petrotogales</taxon>
        <taxon>Petrotogaceae</taxon>
        <taxon>Marinitoga</taxon>
    </lineage>
</organism>
<evidence type="ECO:0000256" key="2">
    <source>
        <dbReference type="ARBA" id="ARBA00022448"/>
    </source>
</evidence>
<comment type="similarity">
    <text evidence="1">Belongs to the bacterial solute-binding protein 1 family.</text>
</comment>
<accession>A0ABY8PSE7</accession>
<name>A0ABY8PSE7_9BACT</name>